<feature type="domain" description="RlpA-like protein double-psi beta-barrel" evidence="4">
    <location>
        <begin position="192"/>
        <end position="238"/>
    </location>
</feature>
<dbReference type="EMBL" id="ML179035">
    <property type="protein sequence ID" value="THV08657.1"/>
    <property type="molecule type" value="Genomic_DNA"/>
</dbReference>
<name>A0A4S8MYW0_DENBC</name>
<keyword evidence="1 3" id="KW-0732">Signal</keyword>
<dbReference type="InterPro" id="IPR036908">
    <property type="entry name" value="RlpA-like_sf"/>
</dbReference>
<feature type="compositionally biased region" description="Basic residues" evidence="2">
    <location>
        <begin position="97"/>
        <end position="108"/>
    </location>
</feature>
<evidence type="ECO:0000256" key="2">
    <source>
        <dbReference type="SAM" id="MobiDB-lite"/>
    </source>
</evidence>
<evidence type="ECO:0000259" key="4">
    <source>
        <dbReference type="Pfam" id="PF03330"/>
    </source>
</evidence>
<dbReference type="AlphaFoldDB" id="A0A4S8MYW0"/>
<feature type="compositionally biased region" description="Polar residues" evidence="2">
    <location>
        <begin position="80"/>
        <end position="92"/>
    </location>
</feature>
<accession>A0A4S8MYW0</accession>
<dbReference type="PANTHER" id="PTHR31836:SF22">
    <property type="entry name" value="RLPA-LIKE PROTEIN DOUBLE-PSI BETA-BARREL DOMAIN-CONTAINING PROTEIN"/>
    <property type="match status" value="1"/>
</dbReference>
<gene>
    <name evidence="5" type="ORF">K435DRAFT_772096</name>
</gene>
<keyword evidence="6" id="KW-1185">Reference proteome</keyword>
<dbReference type="SUPFAM" id="SSF50685">
    <property type="entry name" value="Barwin-like endoglucanases"/>
    <property type="match status" value="1"/>
</dbReference>
<evidence type="ECO:0000313" key="5">
    <source>
        <dbReference type="EMBL" id="THV08657.1"/>
    </source>
</evidence>
<dbReference type="Pfam" id="PF03330">
    <property type="entry name" value="DPBB_1"/>
    <property type="match status" value="1"/>
</dbReference>
<dbReference type="InterPro" id="IPR009009">
    <property type="entry name" value="RlpA-like_DPBB"/>
</dbReference>
<dbReference type="PANTHER" id="PTHR31836">
    <property type="match status" value="1"/>
</dbReference>
<feature type="region of interest" description="Disordered" evidence="2">
    <location>
        <begin position="80"/>
        <end position="108"/>
    </location>
</feature>
<feature type="chain" id="PRO_5020560335" description="RlpA-like protein double-psi beta-barrel domain-containing protein" evidence="3">
    <location>
        <begin position="23"/>
        <end position="257"/>
    </location>
</feature>
<proteinExistence type="predicted"/>
<organism evidence="5 6">
    <name type="scientific">Dendrothele bispora (strain CBS 962.96)</name>
    <dbReference type="NCBI Taxonomy" id="1314807"/>
    <lineage>
        <taxon>Eukaryota</taxon>
        <taxon>Fungi</taxon>
        <taxon>Dikarya</taxon>
        <taxon>Basidiomycota</taxon>
        <taxon>Agaricomycotina</taxon>
        <taxon>Agaricomycetes</taxon>
        <taxon>Agaricomycetidae</taxon>
        <taxon>Agaricales</taxon>
        <taxon>Agaricales incertae sedis</taxon>
        <taxon>Dendrothele</taxon>
    </lineage>
</organism>
<dbReference type="OrthoDB" id="406505at2759"/>
<feature type="signal peptide" evidence="3">
    <location>
        <begin position="1"/>
        <end position="22"/>
    </location>
</feature>
<dbReference type="InterPro" id="IPR051477">
    <property type="entry name" value="Expansin_CellWall"/>
</dbReference>
<evidence type="ECO:0000256" key="1">
    <source>
        <dbReference type="ARBA" id="ARBA00022729"/>
    </source>
</evidence>
<evidence type="ECO:0000256" key="3">
    <source>
        <dbReference type="SAM" id="SignalP"/>
    </source>
</evidence>
<evidence type="ECO:0000313" key="6">
    <source>
        <dbReference type="Proteomes" id="UP000297245"/>
    </source>
</evidence>
<dbReference type="Proteomes" id="UP000297245">
    <property type="component" value="Unassembled WGS sequence"/>
</dbReference>
<protein>
    <recommendedName>
        <fullName evidence="4">RlpA-like protein double-psi beta-barrel domain-containing protein</fullName>
    </recommendedName>
</protein>
<sequence>MFMRYALFLSFSLLAIVPNASSSVLRHVSTTTAMTRDAYTKPHSLGDSYSFDPRDGWQAVNVTNLEYKYRRDAPQDFDQNAESWNLNSTQRQDSNKIKRSSKKSSSKSKTIKASASAWINSVSGLKKLSKLSGLKGSGSKESVKITWYTGQDLKNPSCWSNIDWAPTDDSFVCALTLEGWKNKPDCFKFLEVCHESKCVFVRVVDTCAGCAPGTRHVDLTKAAFGQLGSLDEGVMTVQMRPANTPLEWFEDLWGPQH</sequence>
<dbReference type="Gene3D" id="2.40.40.10">
    <property type="entry name" value="RlpA-like domain"/>
    <property type="match status" value="1"/>
</dbReference>
<reference evidence="5 6" key="1">
    <citation type="journal article" date="2019" name="Nat. Ecol. Evol.">
        <title>Megaphylogeny resolves global patterns of mushroom evolution.</title>
        <authorList>
            <person name="Varga T."/>
            <person name="Krizsan K."/>
            <person name="Foldi C."/>
            <person name="Dima B."/>
            <person name="Sanchez-Garcia M."/>
            <person name="Sanchez-Ramirez S."/>
            <person name="Szollosi G.J."/>
            <person name="Szarkandi J.G."/>
            <person name="Papp V."/>
            <person name="Albert L."/>
            <person name="Andreopoulos W."/>
            <person name="Angelini C."/>
            <person name="Antonin V."/>
            <person name="Barry K.W."/>
            <person name="Bougher N.L."/>
            <person name="Buchanan P."/>
            <person name="Buyck B."/>
            <person name="Bense V."/>
            <person name="Catcheside P."/>
            <person name="Chovatia M."/>
            <person name="Cooper J."/>
            <person name="Damon W."/>
            <person name="Desjardin D."/>
            <person name="Finy P."/>
            <person name="Geml J."/>
            <person name="Haridas S."/>
            <person name="Hughes K."/>
            <person name="Justo A."/>
            <person name="Karasinski D."/>
            <person name="Kautmanova I."/>
            <person name="Kiss B."/>
            <person name="Kocsube S."/>
            <person name="Kotiranta H."/>
            <person name="LaButti K.M."/>
            <person name="Lechner B.E."/>
            <person name="Liimatainen K."/>
            <person name="Lipzen A."/>
            <person name="Lukacs Z."/>
            <person name="Mihaltcheva S."/>
            <person name="Morgado L.N."/>
            <person name="Niskanen T."/>
            <person name="Noordeloos M.E."/>
            <person name="Ohm R.A."/>
            <person name="Ortiz-Santana B."/>
            <person name="Ovrebo C."/>
            <person name="Racz N."/>
            <person name="Riley R."/>
            <person name="Savchenko A."/>
            <person name="Shiryaev A."/>
            <person name="Soop K."/>
            <person name="Spirin V."/>
            <person name="Szebenyi C."/>
            <person name="Tomsovsky M."/>
            <person name="Tulloss R.E."/>
            <person name="Uehling J."/>
            <person name="Grigoriev I.V."/>
            <person name="Vagvolgyi C."/>
            <person name="Papp T."/>
            <person name="Martin F.M."/>
            <person name="Miettinen O."/>
            <person name="Hibbett D.S."/>
            <person name="Nagy L.G."/>
        </authorList>
    </citation>
    <scope>NUCLEOTIDE SEQUENCE [LARGE SCALE GENOMIC DNA]</scope>
    <source>
        <strain evidence="5 6">CBS 962.96</strain>
    </source>
</reference>